<evidence type="ECO:0000313" key="1">
    <source>
        <dbReference type="EMBL" id="HIR09789.1"/>
    </source>
</evidence>
<dbReference type="AlphaFoldDB" id="A0A9D1D8F0"/>
<reference evidence="1" key="2">
    <citation type="journal article" date="2021" name="PeerJ">
        <title>Extensive microbial diversity within the chicken gut microbiome revealed by metagenomics and culture.</title>
        <authorList>
            <person name="Gilroy R."/>
            <person name="Ravi A."/>
            <person name="Getino M."/>
            <person name="Pursley I."/>
            <person name="Horton D.L."/>
            <person name="Alikhan N.F."/>
            <person name="Baker D."/>
            <person name="Gharbi K."/>
            <person name="Hall N."/>
            <person name="Watson M."/>
            <person name="Adriaenssens E.M."/>
            <person name="Foster-Nyarko E."/>
            <person name="Jarju S."/>
            <person name="Secka A."/>
            <person name="Antonio M."/>
            <person name="Oren A."/>
            <person name="Chaudhuri R.R."/>
            <person name="La Ragione R."/>
            <person name="Hildebrand F."/>
            <person name="Pallen M.J."/>
        </authorList>
    </citation>
    <scope>NUCLEOTIDE SEQUENCE</scope>
    <source>
        <strain evidence="1">ChiHjej9B8-7071</strain>
    </source>
</reference>
<organism evidence="1 2">
    <name type="scientific">Candidatus Avoscillospira stercoripullorum</name>
    <dbReference type="NCBI Taxonomy" id="2840709"/>
    <lineage>
        <taxon>Bacteria</taxon>
        <taxon>Bacillati</taxon>
        <taxon>Bacillota</taxon>
        <taxon>Clostridia</taxon>
        <taxon>Eubacteriales</taxon>
        <taxon>Oscillospiraceae</taxon>
        <taxon>Oscillospiraceae incertae sedis</taxon>
        <taxon>Candidatus Avoscillospira</taxon>
    </lineage>
</organism>
<reference evidence="1" key="1">
    <citation type="submission" date="2020-10" db="EMBL/GenBank/DDBJ databases">
        <authorList>
            <person name="Gilroy R."/>
        </authorList>
    </citation>
    <scope>NUCLEOTIDE SEQUENCE</scope>
    <source>
        <strain evidence="1">ChiHjej9B8-7071</strain>
    </source>
</reference>
<dbReference type="Proteomes" id="UP000824258">
    <property type="component" value="Unassembled WGS sequence"/>
</dbReference>
<name>A0A9D1D8F0_9FIRM</name>
<evidence type="ECO:0000313" key="2">
    <source>
        <dbReference type="Proteomes" id="UP000824258"/>
    </source>
</evidence>
<proteinExistence type="predicted"/>
<comment type="caution">
    <text evidence="1">The sequence shown here is derived from an EMBL/GenBank/DDBJ whole genome shotgun (WGS) entry which is preliminary data.</text>
</comment>
<protein>
    <submittedName>
        <fullName evidence="1">Uncharacterized protein</fullName>
    </submittedName>
</protein>
<gene>
    <name evidence="1" type="ORF">IAA70_05235</name>
</gene>
<sequence>MKLTVHRDTITLIPETPEERDGLTAIWLKLVPSGGRTKGILPLDEAPPEVGGAAQFRLEGLSLAEKNDLSVQRAEAAMEVYCPICGKTRRLKAGEVIPFCCGKQMVKK</sequence>
<accession>A0A9D1D8F0</accession>
<dbReference type="EMBL" id="DVGD01000161">
    <property type="protein sequence ID" value="HIR09789.1"/>
    <property type="molecule type" value="Genomic_DNA"/>
</dbReference>